<dbReference type="InterPro" id="IPR017441">
    <property type="entry name" value="Protein_kinase_ATP_BS"/>
</dbReference>
<feature type="compositionally biased region" description="Polar residues" evidence="9">
    <location>
        <begin position="42"/>
        <end position="62"/>
    </location>
</feature>
<evidence type="ECO:0000256" key="8">
    <source>
        <dbReference type="RuleBase" id="RU361165"/>
    </source>
</evidence>
<evidence type="ECO:0000256" key="1">
    <source>
        <dbReference type="ARBA" id="ARBA00012411"/>
    </source>
</evidence>
<comment type="cofactor">
    <cofactor evidence="8">
        <name>Mg(2+)</name>
        <dbReference type="ChEBI" id="CHEBI:18420"/>
    </cofactor>
</comment>
<dbReference type="SUPFAM" id="SSF56112">
    <property type="entry name" value="Protein kinase-like (PK-like)"/>
    <property type="match status" value="1"/>
</dbReference>
<dbReference type="PROSITE" id="PS00107">
    <property type="entry name" value="PROTEIN_KINASE_ATP"/>
    <property type="match status" value="1"/>
</dbReference>
<organism evidence="11 12">
    <name type="scientific">Calocera viscosa (strain TUFC12733)</name>
    <dbReference type="NCBI Taxonomy" id="1330018"/>
    <lineage>
        <taxon>Eukaryota</taxon>
        <taxon>Fungi</taxon>
        <taxon>Dikarya</taxon>
        <taxon>Basidiomycota</taxon>
        <taxon>Agaricomycotina</taxon>
        <taxon>Dacrymycetes</taxon>
        <taxon>Dacrymycetales</taxon>
        <taxon>Dacrymycetaceae</taxon>
        <taxon>Calocera</taxon>
    </lineage>
</organism>
<dbReference type="InterPro" id="IPR000719">
    <property type="entry name" value="Prot_kinase_dom"/>
</dbReference>
<dbReference type="PANTHER" id="PTHR24055">
    <property type="entry name" value="MITOGEN-ACTIVATED PROTEIN KINASE"/>
    <property type="match status" value="1"/>
</dbReference>
<keyword evidence="2 8" id="KW-0723">Serine/threonine-protein kinase</keyword>
<evidence type="ECO:0000256" key="5">
    <source>
        <dbReference type="ARBA" id="ARBA00022777"/>
    </source>
</evidence>
<keyword evidence="4 7" id="KW-0547">Nucleotide-binding</keyword>
<gene>
    <name evidence="11" type="ORF">CALVIDRAFT_523970</name>
</gene>
<evidence type="ECO:0000256" key="4">
    <source>
        <dbReference type="ARBA" id="ARBA00022741"/>
    </source>
</evidence>
<keyword evidence="8" id="KW-0460">Magnesium</keyword>
<feature type="region of interest" description="Disordered" evidence="9">
    <location>
        <begin position="1"/>
        <end position="62"/>
    </location>
</feature>
<evidence type="ECO:0000256" key="7">
    <source>
        <dbReference type="PROSITE-ProRule" id="PRU10141"/>
    </source>
</evidence>
<comment type="similarity">
    <text evidence="8">Belongs to the protein kinase superfamily. Ser/Thr protein kinase family. MAP kinase subfamily.</text>
</comment>
<dbReference type="EMBL" id="KV417266">
    <property type="protein sequence ID" value="KZP01597.1"/>
    <property type="molecule type" value="Genomic_DNA"/>
</dbReference>
<dbReference type="PROSITE" id="PS50011">
    <property type="entry name" value="PROTEIN_KINASE_DOM"/>
    <property type="match status" value="1"/>
</dbReference>
<dbReference type="InterPro" id="IPR050117">
    <property type="entry name" value="MAPK"/>
</dbReference>
<accession>A0A167S5Q3</accession>
<dbReference type="GO" id="GO:0004707">
    <property type="term" value="F:MAP kinase activity"/>
    <property type="evidence" value="ECO:0007669"/>
    <property type="project" value="UniProtKB-EC"/>
</dbReference>
<feature type="region of interest" description="Disordered" evidence="9">
    <location>
        <begin position="523"/>
        <end position="558"/>
    </location>
</feature>
<evidence type="ECO:0000313" key="12">
    <source>
        <dbReference type="Proteomes" id="UP000076738"/>
    </source>
</evidence>
<keyword evidence="12" id="KW-1185">Reference proteome</keyword>
<dbReference type="Pfam" id="PF00069">
    <property type="entry name" value="Pkinase"/>
    <property type="match status" value="1"/>
</dbReference>
<dbReference type="Gene3D" id="3.30.200.20">
    <property type="entry name" value="Phosphorylase Kinase, domain 1"/>
    <property type="match status" value="1"/>
</dbReference>
<dbReference type="InterPro" id="IPR003527">
    <property type="entry name" value="MAP_kinase_CS"/>
</dbReference>
<dbReference type="SMART" id="SM00220">
    <property type="entry name" value="S_TKc"/>
    <property type="match status" value="1"/>
</dbReference>
<dbReference type="FunFam" id="1.10.510.10:FF:000013">
    <property type="entry name" value="Mitogen-activated protein kinase"/>
    <property type="match status" value="1"/>
</dbReference>
<keyword evidence="5 8" id="KW-0418">Kinase</keyword>
<sequence length="656" mass="72825">MEVSRAQASSPTLPREDPAAAGTASKRASVEMAKKGARLVSTPPQASTPGERTRTATPTKSLSPDYHSFTCSNRTFHVEKRWKLVRELGQGAYGIVVSAQDQISNETVAIKMVTRVFDKIILAKRALREITLLRHFAHHENITGVIDMDVISQDFNEMYGCCLTHSRPYLFLEPMEADLHQIIRSGQKLTNAHVQYFLYQILRGVKYIHSANVVHRDIKPGNLLVNADCELKICDFGLSRGFNARVDDNTTQMTEYVATRWYRAPEVMLSFKRYSFGIDVWSIGCVLGELVMGKPVFKGKDYVDQLNLIINTLGTPSDDTIRKIGSDKAREYVRNLPFKLPQSLPKLFPKTDNMGRDLIHKFLRFDPDERITVNEALAHPFLETYHDEADEPTCPHVFEKWQRIETLETLDDFRAEIYKEVEEFRKEVRMVYEEPAVEEPSVIVNVESPEEVQKGLPTVDGLPEEGGVPFPSTQGGAGIPPEPSPTFYRERARAVSDLPPNSAKAVDPYTVYARRSSIIGFSNLSPDSTLPPGARPVTRSPSTQTVPEAAEPAEEGDKSASYFIPARHRTISGSGESLRPALLRQLSTISIHDMVGNAPAPLPGVPMAALANEVADDFKQKAGHVTQADAPPSEMPLEFKMRTRSGRGAGGLLGPG</sequence>
<dbReference type="Proteomes" id="UP000076738">
    <property type="component" value="Unassembled WGS sequence"/>
</dbReference>
<feature type="domain" description="Protein kinase" evidence="10">
    <location>
        <begin position="82"/>
        <end position="382"/>
    </location>
</feature>
<comment type="catalytic activity">
    <reaction evidence="8">
        <text>L-threonyl-[protein] + ATP = O-phospho-L-threonyl-[protein] + ADP + H(+)</text>
        <dbReference type="Rhea" id="RHEA:46608"/>
        <dbReference type="Rhea" id="RHEA-COMP:11060"/>
        <dbReference type="Rhea" id="RHEA-COMP:11605"/>
        <dbReference type="ChEBI" id="CHEBI:15378"/>
        <dbReference type="ChEBI" id="CHEBI:30013"/>
        <dbReference type="ChEBI" id="CHEBI:30616"/>
        <dbReference type="ChEBI" id="CHEBI:61977"/>
        <dbReference type="ChEBI" id="CHEBI:456216"/>
        <dbReference type="EC" id="2.7.11.24"/>
    </reaction>
</comment>
<evidence type="ECO:0000256" key="6">
    <source>
        <dbReference type="ARBA" id="ARBA00022840"/>
    </source>
</evidence>
<proteinExistence type="inferred from homology"/>
<feature type="compositionally biased region" description="Polar residues" evidence="9">
    <location>
        <begin position="1"/>
        <end position="12"/>
    </location>
</feature>
<evidence type="ECO:0000256" key="3">
    <source>
        <dbReference type="ARBA" id="ARBA00022679"/>
    </source>
</evidence>
<dbReference type="PROSITE" id="PS00108">
    <property type="entry name" value="PROTEIN_KINASE_ST"/>
    <property type="match status" value="1"/>
</dbReference>
<dbReference type="InterPro" id="IPR011009">
    <property type="entry name" value="Kinase-like_dom_sf"/>
</dbReference>
<dbReference type="GO" id="GO:0005524">
    <property type="term" value="F:ATP binding"/>
    <property type="evidence" value="ECO:0007669"/>
    <property type="project" value="UniProtKB-UniRule"/>
</dbReference>
<dbReference type="AlphaFoldDB" id="A0A167S5Q3"/>
<evidence type="ECO:0000259" key="10">
    <source>
        <dbReference type="PROSITE" id="PS50011"/>
    </source>
</evidence>
<dbReference type="EC" id="2.7.11.24" evidence="1 8"/>
<comment type="activity regulation">
    <text evidence="8">Activated by threonine and tyrosine phosphorylation.</text>
</comment>
<dbReference type="OrthoDB" id="192887at2759"/>
<protein>
    <recommendedName>
        <fullName evidence="1 8">Mitogen-activated protein kinase</fullName>
        <ecNumber evidence="1 8">2.7.11.24</ecNumber>
    </recommendedName>
</protein>
<dbReference type="InterPro" id="IPR008271">
    <property type="entry name" value="Ser/Thr_kinase_AS"/>
</dbReference>
<name>A0A167S5Q3_CALVF</name>
<keyword evidence="3 8" id="KW-0808">Transferase</keyword>
<evidence type="ECO:0000256" key="2">
    <source>
        <dbReference type="ARBA" id="ARBA00022527"/>
    </source>
</evidence>
<evidence type="ECO:0000256" key="9">
    <source>
        <dbReference type="SAM" id="MobiDB-lite"/>
    </source>
</evidence>
<feature type="region of interest" description="Disordered" evidence="9">
    <location>
        <begin position="456"/>
        <end position="486"/>
    </location>
</feature>
<feature type="binding site" evidence="7">
    <location>
        <position position="111"/>
    </location>
    <ligand>
        <name>ATP</name>
        <dbReference type="ChEBI" id="CHEBI:30616"/>
    </ligand>
</feature>
<dbReference type="STRING" id="1330018.A0A167S5Q3"/>
<evidence type="ECO:0000313" key="11">
    <source>
        <dbReference type="EMBL" id="KZP01597.1"/>
    </source>
</evidence>
<dbReference type="Gene3D" id="1.10.510.10">
    <property type="entry name" value="Transferase(Phosphotransferase) domain 1"/>
    <property type="match status" value="1"/>
</dbReference>
<reference evidence="11 12" key="1">
    <citation type="journal article" date="2016" name="Mol. Biol. Evol.">
        <title>Comparative Genomics of Early-Diverging Mushroom-Forming Fungi Provides Insights into the Origins of Lignocellulose Decay Capabilities.</title>
        <authorList>
            <person name="Nagy L.G."/>
            <person name="Riley R."/>
            <person name="Tritt A."/>
            <person name="Adam C."/>
            <person name="Daum C."/>
            <person name="Floudas D."/>
            <person name="Sun H."/>
            <person name="Yadav J.S."/>
            <person name="Pangilinan J."/>
            <person name="Larsson K.H."/>
            <person name="Matsuura K."/>
            <person name="Barry K."/>
            <person name="Labutti K."/>
            <person name="Kuo R."/>
            <person name="Ohm R.A."/>
            <person name="Bhattacharya S.S."/>
            <person name="Shirouzu T."/>
            <person name="Yoshinaga Y."/>
            <person name="Martin F.M."/>
            <person name="Grigoriev I.V."/>
            <person name="Hibbett D.S."/>
        </authorList>
    </citation>
    <scope>NUCLEOTIDE SEQUENCE [LARGE SCALE GENOMIC DNA]</scope>
    <source>
        <strain evidence="11 12">TUFC12733</strain>
    </source>
</reference>
<dbReference type="PROSITE" id="PS01351">
    <property type="entry name" value="MAPK"/>
    <property type="match status" value="1"/>
</dbReference>
<keyword evidence="6 7" id="KW-0067">ATP-binding</keyword>